<organism evidence="2 3">
    <name type="scientific">Nonomuraea montanisoli</name>
    <dbReference type="NCBI Taxonomy" id="2741721"/>
    <lineage>
        <taxon>Bacteria</taxon>
        <taxon>Bacillati</taxon>
        <taxon>Actinomycetota</taxon>
        <taxon>Actinomycetes</taxon>
        <taxon>Streptosporangiales</taxon>
        <taxon>Streptosporangiaceae</taxon>
        <taxon>Nonomuraea</taxon>
    </lineage>
</organism>
<evidence type="ECO:0008006" key="4">
    <source>
        <dbReference type="Google" id="ProtNLM"/>
    </source>
</evidence>
<feature type="signal peptide" evidence="1">
    <location>
        <begin position="1"/>
        <end position="23"/>
    </location>
</feature>
<evidence type="ECO:0000256" key="1">
    <source>
        <dbReference type="SAM" id="SignalP"/>
    </source>
</evidence>
<name>A0A7Y6M5U4_9ACTN</name>
<feature type="chain" id="PRO_5038646555" description="Lipoprotein" evidence="1">
    <location>
        <begin position="24"/>
        <end position="394"/>
    </location>
</feature>
<dbReference type="SUPFAM" id="SSF69322">
    <property type="entry name" value="Tricorn protease domain 2"/>
    <property type="match status" value="1"/>
</dbReference>
<accession>A0A7Y6M5U4</accession>
<dbReference type="AlphaFoldDB" id="A0A7Y6M5U4"/>
<dbReference type="Proteomes" id="UP000586042">
    <property type="component" value="Unassembled WGS sequence"/>
</dbReference>
<evidence type="ECO:0000313" key="2">
    <source>
        <dbReference type="EMBL" id="NUW34669.1"/>
    </source>
</evidence>
<dbReference type="PROSITE" id="PS51257">
    <property type="entry name" value="PROKAR_LIPOPROTEIN"/>
    <property type="match status" value="1"/>
</dbReference>
<dbReference type="EMBL" id="JABWGN010000009">
    <property type="protein sequence ID" value="NUW34669.1"/>
    <property type="molecule type" value="Genomic_DNA"/>
</dbReference>
<comment type="caution">
    <text evidence="2">The sequence shown here is derived from an EMBL/GenBank/DDBJ whole genome shotgun (WGS) entry which is preliminary data.</text>
</comment>
<protein>
    <recommendedName>
        <fullName evidence="4">Lipoprotein</fullName>
    </recommendedName>
</protein>
<evidence type="ECO:0000313" key="3">
    <source>
        <dbReference type="Proteomes" id="UP000586042"/>
    </source>
</evidence>
<keyword evidence="1" id="KW-0732">Signal</keyword>
<keyword evidence="3" id="KW-1185">Reference proteome</keyword>
<sequence length="394" mass="41409">MRTCRGGRSSAAAVALLTATACAITPGPAAAPLRTPGPAVSPAPVPNVLAEAARDLKDLLAAEGPIACSGKDGLWQAVAYDESFRTRGPSFSTAPLARHLAGIAAKAGGEEANVRSLCGENGDPGMSPVSPDGRRLAVEIEPRSGSDHHVGWLDVVTGTFTDITEMSAKKGYANKTYSDEAPGFAPDGSFWFERALEYYSADENGRLTPRRSSDVCGGGSDEDQVYRIVKNVAVPCPAAVHPSGRFVVKTGMFGLTFAPLAVEDAYYTRASVRGRACSAVAWVNATELLCKGNDNSFYTARVNPAAVQDDPEYVHDITLNPKAEIAPATENTITAVALTRDRRTLIIAAEDAGTAKIYRASLVSPSDPVEVGPVPPEVRENFTLLGNFPVTSDG</sequence>
<proteinExistence type="predicted"/>
<dbReference type="RefSeq" id="WP_175592094.1">
    <property type="nucleotide sequence ID" value="NZ_JABWGN010000009.1"/>
</dbReference>
<gene>
    <name evidence="2" type="ORF">HTZ77_25015</name>
</gene>
<reference evidence="2 3" key="1">
    <citation type="submission" date="2020-06" db="EMBL/GenBank/DDBJ databases">
        <title>Nonomuraea sp. SMC257, a novel actinomycete isolated from soil.</title>
        <authorList>
            <person name="Chanama M."/>
        </authorList>
    </citation>
    <scope>NUCLEOTIDE SEQUENCE [LARGE SCALE GENOMIC DNA]</scope>
    <source>
        <strain evidence="2 3">SMC257</strain>
    </source>
</reference>